<dbReference type="GO" id="GO:0007200">
    <property type="term" value="P:phospholipase C-activating G protein-coupled receptor signaling pathway"/>
    <property type="evidence" value="ECO:0007669"/>
    <property type="project" value="InterPro"/>
</dbReference>
<dbReference type="EMBL" id="CAAE01014479">
    <property type="protein sequence ID" value="CAF96538.1"/>
    <property type="molecule type" value="Genomic_DNA"/>
</dbReference>
<dbReference type="Pfam" id="PF00781">
    <property type="entry name" value="DAGK_cat"/>
    <property type="match status" value="1"/>
</dbReference>
<comment type="similarity">
    <text evidence="3 20">Belongs to the eukaryotic diacylglycerol kinase family.</text>
</comment>
<dbReference type="FunFam" id="1.10.238.10:FF:000017">
    <property type="entry name" value="Diacylglycerol kinase"/>
    <property type="match status" value="1"/>
</dbReference>
<dbReference type="PROSITE" id="PS50222">
    <property type="entry name" value="EF_HAND_2"/>
    <property type="match status" value="2"/>
</dbReference>
<evidence type="ECO:0000256" key="5">
    <source>
        <dbReference type="ARBA" id="ARBA00022679"/>
    </source>
</evidence>
<feature type="domain" description="EF-hand" evidence="24">
    <location>
        <begin position="195"/>
        <end position="230"/>
    </location>
</feature>
<evidence type="ECO:0000256" key="3">
    <source>
        <dbReference type="ARBA" id="ARBA00009280"/>
    </source>
</evidence>
<evidence type="ECO:0000259" key="24">
    <source>
        <dbReference type="PROSITE" id="PS50222"/>
    </source>
</evidence>
<evidence type="ECO:0000256" key="12">
    <source>
        <dbReference type="ARBA" id="ARBA00022837"/>
    </source>
</evidence>
<keyword evidence="10 20" id="KW-0418">Kinase</keyword>
<comment type="subcellular location">
    <subcellularLocation>
        <location evidence="1">Cytoplasm</location>
    </subcellularLocation>
</comment>
<evidence type="ECO:0000256" key="16">
    <source>
        <dbReference type="ARBA" id="ARBA00023395"/>
    </source>
</evidence>
<dbReference type="GO" id="GO:0046486">
    <property type="term" value="P:glycerolipid metabolic process"/>
    <property type="evidence" value="ECO:0007669"/>
    <property type="project" value="UniProtKB-UniPathway"/>
</dbReference>
<reference evidence="25" key="2">
    <citation type="submission" date="2004-02" db="EMBL/GenBank/DDBJ databases">
        <authorList>
            <consortium name="Genoscope"/>
            <consortium name="Whitehead Institute Centre for Genome Research"/>
        </authorList>
    </citation>
    <scope>NUCLEOTIDE SEQUENCE</scope>
</reference>
<dbReference type="SUPFAM" id="SSF111331">
    <property type="entry name" value="NAD kinase/diacylglycerol kinase-like"/>
    <property type="match status" value="1"/>
</dbReference>
<keyword evidence="8 20" id="KW-0547">Nucleotide-binding</keyword>
<dbReference type="InterPro" id="IPR002048">
    <property type="entry name" value="EF_hand_dom"/>
</dbReference>
<evidence type="ECO:0000256" key="7">
    <source>
        <dbReference type="ARBA" id="ARBA00022737"/>
    </source>
</evidence>
<comment type="pathway">
    <text evidence="19">Glycerolipid metabolism.</text>
</comment>
<gene>
    <name evidence="25" type="ORF">GSTENG00013616001</name>
</gene>
<evidence type="ECO:0000259" key="22">
    <source>
        <dbReference type="PROSITE" id="PS50081"/>
    </source>
</evidence>
<comment type="catalytic activity">
    <reaction evidence="15">
        <text>1,2-di-(9Z-octadecenoyl)-sn-glycerol + ATP = 1,2-di-(9Z-octadecenoyl)-sn-glycero-3-phosphate + ADP + H(+)</text>
        <dbReference type="Rhea" id="RHEA:40327"/>
        <dbReference type="ChEBI" id="CHEBI:15378"/>
        <dbReference type="ChEBI" id="CHEBI:30616"/>
        <dbReference type="ChEBI" id="CHEBI:52333"/>
        <dbReference type="ChEBI" id="CHEBI:74546"/>
        <dbReference type="ChEBI" id="CHEBI:456216"/>
    </reaction>
    <physiologicalReaction direction="left-to-right" evidence="15">
        <dbReference type="Rhea" id="RHEA:40328"/>
    </physiologicalReaction>
</comment>
<dbReference type="PROSITE" id="PS50146">
    <property type="entry name" value="DAGK"/>
    <property type="match status" value="1"/>
</dbReference>
<dbReference type="OrthoDB" id="242257at2759"/>
<protein>
    <recommendedName>
        <fullName evidence="20">Diacylglycerol kinase</fullName>
        <shortName evidence="20">DAG kinase</shortName>
        <ecNumber evidence="20">2.7.1.107</ecNumber>
    </recommendedName>
</protein>
<dbReference type="Gene3D" id="3.30.60.20">
    <property type="match status" value="2"/>
</dbReference>
<proteinExistence type="inferred from homology"/>
<dbReference type="SMART" id="SM00054">
    <property type="entry name" value="EFh"/>
    <property type="match status" value="2"/>
</dbReference>
<dbReference type="AlphaFoldDB" id="Q4SS44"/>
<dbReference type="InterPro" id="IPR016064">
    <property type="entry name" value="NAD/diacylglycerol_kinase_sf"/>
</dbReference>
<dbReference type="InterPro" id="IPR002219">
    <property type="entry name" value="PKC_DAG/PE"/>
</dbReference>
<dbReference type="InterPro" id="IPR017438">
    <property type="entry name" value="ATP-NAD_kinase_N"/>
</dbReference>
<feature type="compositionally biased region" description="Polar residues" evidence="21">
    <location>
        <begin position="86"/>
        <end position="103"/>
    </location>
</feature>
<dbReference type="SMART" id="SM00109">
    <property type="entry name" value="C1"/>
    <property type="match status" value="2"/>
</dbReference>
<dbReference type="InterPro" id="IPR038199">
    <property type="entry name" value="DGK_typeI_N_sf"/>
</dbReference>
<organism evidence="25">
    <name type="scientific">Tetraodon nigroviridis</name>
    <name type="common">Spotted green pufferfish</name>
    <name type="synonym">Chelonodon nigroviridis</name>
    <dbReference type="NCBI Taxonomy" id="99883"/>
    <lineage>
        <taxon>Eukaryota</taxon>
        <taxon>Metazoa</taxon>
        <taxon>Chordata</taxon>
        <taxon>Craniata</taxon>
        <taxon>Vertebrata</taxon>
        <taxon>Euteleostomi</taxon>
        <taxon>Actinopterygii</taxon>
        <taxon>Neopterygii</taxon>
        <taxon>Teleostei</taxon>
        <taxon>Neoteleostei</taxon>
        <taxon>Acanthomorphata</taxon>
        <taxon>Eupercaria</taxon>
        <taxon>Tetraodontiformes</taxon>
        <taxon>Tetradontoidea</taxon>
        <taxon>Tetraodontidae</taxon>
        <taxon>Tetraodon</taxon>
    </lineage>
</organism>
<dbReference type="FunFam" id="3.40.50.10330:FF:000003">
    <property type="entry name" value="Diacylglycerol kinase"/>
    <property type="match status" value="1"/>
</dbReference>
<feature type="non-terminal residue" evidence="25">
    <location>
        <position position="790"/>
    </location>
</feature>
<evidence type="ECO:0000256" key="18">
    <source>
        <dbReference type="ARBA" id="ARBA00023411"/>
    </source>
</evidence>
<dbReference type="GO" id="GO:0008270">
    <property type="term" value="F:zinc ion binding"/>
    <property type="evidence" value="ECO:0007669"/>
    <property type="project" value="UniProtKB-KW"/>
</dbReference>
<dbReference type="InterPro" id="IPR001206">
    <property type="entry name" value="Diacylglycerol_kinase_cat_dom"/>
</dbReference>
<dbReference type="GO" id="GO:0005524">
    <property type="term" value="F:ATP binding"/>
    <property type="evidence" value="ECO:0007669"/>
    <property type="project" value="UniProtKB-KW"/>
</dbReference>
<evidence type="ECO:0000256" key="21">
    <source>
        <dbReference type="SAM" id="MobiDB-lite"/>
    </source>
</evidence>
<dbReference type="InterPro" id="IPR046349">
    <property type="entry name" value="C1-like_sf"/>
</dbReference>
<keyword evidence="14" id="KW-0443">Lipid metabolism</keyword>
<evidence type="ECO:0000313" key="25">
    <source>
        <dbReference type="EMBL" id="CAF96538.1"/>
    </source>
</evidence>
<evidence type="ECO:0000256" key="14">
    <source>
        <dbReference type="ARBA" id="ARBA00023098"/>
    </source>
</evidence>
<evidence type="ECO:0000256" key="11">
    <source>
        <dbReference type="ARBA" id="ARBA00022833"/>
    </source>
</evidence>
<comment type="catalytic activity">
    <reaction evidence="17">
        <text>1-octadecanoyl-2-(5Z,8Z,11Z,14Z-eicosatetraenoyl)-sn-glycerol + ATP = 1-octadecanoyl-2-(5Z,8Z,11Z,14Z-eicosatetraenoyl)-sn-glycero-3-phosphate + ADP + H(+)</text>
        <dbReference type="Rhea" id="RHEA:40323"/>
        <dbReference type="ChEBI" id="CHEBI:15378"/>
        <dbReference type="ChEBI" id="CHEBI:30616"/>
        <dbReference type="ChEBI" id="CHEBI:75728"/>
        <dbReference type="ChEBI" id="CHEBI:77091"/>
        <dbReference type="ChEBI" id="CHEBI:456216"/>
    </reaction>
    <physiologicalReaction direction="left-to-right" evidence="17">
        <dbReference type="Rhea" id="RHEA:40324"/>
    </physiologicalReaction>
</comment>
<dbReference type="CDD" id="cd20799">
    <property type="entry name" value="C1_DGK_typeI_rpt1"/>
    <property type="match status" value="1"/>
</dbReference>
<dbReference type="GO" id="GO:0005886">
    <property type="term" value="C:plasma membrane"/>
    <property type="evidence" value="ECO:0007669"/>
    <property type="project" value="TreeGrafter"/>
</dbReference>
<dbReference type="Pfam" id="PF00609">
    <property type="entry name" value="DAGK_acc"/>
    <property type="match status" value="1"/>
</dbReference>
<dbReference type="GO" id="GO:0005737">
    <property type="term" value="C:cytoplasm"/>
    <property type="evidence" value="ECO:0007669"/>
    <property type="project" value="UniProtKB-SubCell"/>
</dbReference>
<name>Q4SS44_TETNG</name>
<evidence type="ECO:0000256" key="15">
    <source>
        <dbReference type="ARBA" id="ARBA00023371"/>
    </source>
</evidence>
<evidence type="ECO:0000256" key="9">
    <source>
        <dbReference type="ARBA" id="ARBA00022771"/>
    </source>
</evidence>
<evidence type="ECO:0000256" key="13">
    <source>
        <dbReference type="ARBA" id="ARBA00022840"/>
    </source>
</evidence>
<evidence type="ECO:0000256" key="6">
    <source>
        <dbReference type="ARBA" id="ARBA00022723"/>
    </source>
</evidence>
<dbReference type="SMART" id="SM00045">
    <property type="entry name" value="DAGKa"/>
    <property type="match status" value="1"/>
</dbReference>
<dbReference type="PROSITE" id="PS50081">
    <property type="entry name" value="ZF_DAG_PE_2"/>
    <property type="match status" value="2"/>
</dbReference>
<feature type="domain" description="EF-hand" evidence="24">
    <location>
        <begin position="150"/>
        <end position="185"/>
    </location>
</feature>
<keyword evidence="9" id="KW-0863">Zinc-finger</keyword>
<dbReference type="InterPro" id="IPR000756">
    <property type="entry name" value="Diacylglycerol_kin_accessory"/>
</dbReference>
<dbReference type="CDD" id="cd00051">
    <property type="entry name" value="EFh"/>
    <property type="match status" value="1"/>
</dbReference>
<dbReference type="GO" id="GO:0004143">
    <property type="term" value="F:ATP-dependent diacylglycerol kinase activity"/>
    <property type="evidence" value="ECO:0007669"/>
    <property type="project" value="UniProtKB-EC"/>
</dbReference>
<dbReference type="EC" id="2.7.1.107" evidence="20"/>
<dbReference type="Gene3D" id="3.40.50.10330">
    <property type="entry name" value="Probable inorganic polyphosphate/atp-NAD kinase, domain 1"/>
    <property type="match status" value="1"/>
</dbReference>
<dbReference type="PANTHER" id="PTHR11255:SF38">
    <property type="entry name" value="DIACYLGLYCEROL KINASE ALPHA"/>
    <property type="match status" value="1"/>
</dbReference>
<comment type="catalytic activity">
    <reaction evidence="18">
        <text>a 1,2-diacyl-sn-glycerol + ATP = a 1,2-diacyl-sn-glycero-3-phosphate + ADP + H(+)</text>
        <dbReference type="Rhea" id="RHEA:10272"/>
        <dbReference type="ChEBI" id="CHEBI:15378"/>
        <dbReference type="ChEBI" id="CHEBI:17815"/>
        <dbReference type="ChEBI" id="CHEBI:30616"/>
        <dbReference type="ChEBI" id="CHEBI:58608"/>
        <dbReference type="ChEBI" id="CHEBI:456216"/>
        <dbReference type="EC" id="2.7.1.107"/>
    </reaction>
    <physiologicalReaction direction="left-to-right" evidence="18">
        <dbReference type="Rhea" id="RHEA:10273"/>
    </physiologicalReaction>
</comment>
<dbReference type="Gene3D" id="1.10.238.10">
    <property type="entry name" value="EF-hand"/>
    <property type="match status" value="1"/>
</dbReference>
<comment type="pathway">
    <text evidence="2">Lipid metabolism; glycerolipid metabolism.</text>
</comment>
<evidence type="ECO:0000256" key="2">
    <source>
        <dbReference type="ARBA" id="ARBA00005175"/>
    </source>
</evidence>
<evidence type="ECO:0000256" key="17">
    <source>
        <dbReference type="ARBA" id="ARBA00023400"/>
    </source>
</evidence>
<evidence type="ECO:0000256" key="20">
    <source>
        <dbReference type="RuleBase" id="RU361128"/>
    </source>
</evidence>
<dbReference type="InterPro" id="IPR011992">
    <property type="entry name" value="EF-hand-dom_pair"/>
</dbReference>
<keyword evidence="13 20" id="KW-0067">ATP-binding</keyword>
<keyword evidence="6" id="KW-0479">Metal-binding</keyword>
<evidence type="ECO:0000256" key="8">
    <source>
        <dbReference type="ARBA" id="ARBA00022741"/>
    </source>
</evidence>
<dbReference type="UniPathway" id="UPA00230"/>
<dbReference type="InterPro" id="IPR037607">
    <property type="entry name" value="DGK"/>
</dbReference>
<keyword evidence="7" id="KW-0677">Repeat</keyword>
<keyword evidence="11" id="KW-0862">Zinc</keyword>
<dbReference type="Pfam" id="PF00130">
    <property type="entry name" value="C1_1"/>
    <property type="match status" value="1"/>
</dbReference>
<sequence>MASMGFDGAVHSSLTVKDVVKEFQPGGRMAQHKHGEVRPNRQCAQISPCWWSDSVPVELFIPVYSVSTQPVSVFFSKPTWERKTSPQISATGCIDTSSTQSRSPQREVRQLNLPRCSQLQKVTPSPPPRPSGGVFLRDVSCYFSVLEDGRPRDKLEFTFKLYDKDGNGLLDSAEVDRIIAQMMRAADYLGWDVTELRPVLKDMMTAIDVDGSGTVTLEEWLKGGMNNVPLLVLLGLKVTAYRDGQHIWRMKHFNKPTYCSVCQSMLLGLGKQGLCCTCCKYTVHNQCANKNPEPCARTFVKSKKEIGVAAHDWTRTDGSSGKCQVCHKKIKTGRTGRRCVWCHEMRHDECLFSGLSSCDCGPLRDHILPPWAIYAVSKVRKGSHTNTNVYYYNFEEEDASLFNITSDGHVLQIVPVAGTHPLLVFVNPKSGGKQGERFPVLSAGVLRKFQYLLNPRQVYNLSNGGPAPGLHFFRNLHEYRILVCGGDGTVGWLLDAIDRENLQSRPPVAVLPLGTGNDLARCLRWGGGYEGSDLREILTEIEASELVLMDRWSIQVIPNDPQEAGDPVPYEIINNYFSIGVDASIAHRFHSMRERHPQRFNSRMKNKLWYFEFATTETIFASCKKLKDCLVIEDVLFTFLLCSGQCCGRTLDLGNMSLEGIAVLNIPSMHGGSNLWGEPKKNDGSPEVEQDGVITDPELLKTVSQDISDKRLEVVGLEGVIEMGQIYTGLKSAGHRLAQTSQITIRTMKALPMQIDGEPWMQPPCTIHIAHKNQARMLMAPPTKPSGFFH</sequence>
<dbReference type="SMART" id="SM00046">
    <property type="entry name" value="DAGKc"/>
    <property type="match status" value="1"/>
</dbReference>
<dbReference type="InterPro" id="IPR018247">
    <property type="entry name" value="EF_Hand_1_Ca_BS"/>
</dbReference>
<dbReference type="GO" id="GO:0005509">
    <property type="term" value="F:calcium ion binding"/>
    <property type="evidence" value="ECO:0007669"/>
    <property type="project" value="InterPro"/>
</dbReference>
<dbReference type="PANTHER" id="PTHR11255">
    <property type="entry name" value="DIACYLGLYCEROL KINASE"/>
    <property type="match status" value="1"/>
</dbReference>
<dbReference type="SUPFAM" id="SSF57889">
    <property type="entry name" value="Cysteine-rich domain"/>
    <property type="match status" value="2"/>
</dbReference>
<accession>Q4SS44</accession>
<comment type="catalytic activity">
    <reaction evidence="16">
        <text>1,2-didecanoyl-sn-glycerol + ATP = 1,2-didecanoyl-sn-glycero-3-phosphate + ADP + H(+)</text>
        <dbReference type="Rhea" id="RHEA:43428"/>
        <dbReference type="ChEBI" id="CHEBI:15378"/>
        <dbReference type="ChEBI" id="CHEBI:18155"/>
        <dbReference type="ChEBI" id="CHEBI:30616"/>
        <dbReference type="ChEBI" id="CHEBI:78227"/>
        <dbReference type="ChEBI" id="CHEBI:456216"/>
    </reaction>
    <physiologicalReaction direction="left-to-right" evidence="16">
        <dbReference type="Rhea" id="RHEA:43429"/>
    </physiologicalReaction>
</comment>
<dbReference type="KEGG" id="tng:GSTEN00013616G001"/>
<keyword evidence="5 20" id="KW-0808">Transferase</keyword>
<dbReference type="FunFam" id="2.60.200.40:FF:000003">
    <property type="entry name" value="Diacylglycerol kinase"/>
    <property type="match status" value="1"/>
</dbReference>
<dbReference type="Gene3D" id="2.60.200.40">
    <property type="match status" value="1"/>
</dbReference>
<evidence type="ECO:0000256" key="4">
    <source>
        <dbReference type="ARBA" id="ARBA00022490"/>
    </source>
</evidence>
<feature type="domain" description="Phorbol-ester/DAG-type" evidence="22">
    <location>
        <begin position="310"/>
        <end position="358"/>
    </location>
</feature>
<evidence type="ECO:0000256" key="10">
    <source>
        <dbReference type="ARBA" id="ARBA00022777"/>
    </source>
</evidence>
<feature type="domain" description="Phorbol-ester/DAG-type" evidence="22">
    <location>
        <begin position="245"/>
        <end position="295"/>
    </location>
</feature>
<evidence type="ECO:0000259" key="23">
    <source>
        <dbReference type="PROSITE" id="PS50146"/>
    </source>
</evidence>
<dbReference type="PROSITE" id="PS00018">
    <property type="entry name" value="EF_HAND_1"/>
    <property type="match status" value="2"/>
</dbReference>
<keyword evidence="12" id="KW-0106">Calcium</keyword>
<keyword evidence="4" id="KW-0963">Cytoplasm</keyword>
<evidence type="ECO:0000256" key="19">
    <source>
        <dbReference type="ARBA" id="ARBA00060536"/>
    </source>
</evidence>
<evidence type="ECO:0000256" key="1">
    <source>
        <dbReference type="ARBA" id="ARBA00004496"/>
    </source>
</evidence>
<dbReference type="PROSITE" id="PS00479">
    <property type="entry name" value="ZF_DAG_PE_1"/>
    <property type="match status" value="1"/>
</dbReference>
<dbReference type="Pfam" id="PF13499">
    <property type="entry name" value="EF-hand_7"/>
    <property type="match status" value="1"/>
</dbReference>
<feature type="domain" description="DAGKc" evidence="23">
    <location>
        <begin position="417"/>
        <end position="558"/>
    </location>
</feature>
<feature type="region of interest" description="Disordered" evidence="21">
    <location>
        <begin position="86"/>
        <end position="108"/>
    </location>
</feature>
<reference evidence="25" key="1">
    <citation type="journal article" date="2004" name="Nature">
        <title>Genome duplication in the teleost fish Tetraodon nigroviridis reveals the early vertebrate proto-karyotype.</title>
        <authorList>
            <person name="Jaillon O."/>
            <person name="Aury J.-M."/>
            <person name="Brunet F."/>
            <person name="Petit J.-L."/>
            <person name="Stange-Thomann N."/>
            <person name="Mauceli E."/>
            <person name="Bouneau L."/>
            <person name="Fischer C."/>
            <person name="Ozouf-Costaz C."/>
            <person name="Bernot A."/>
            <person name="Nicaud S."/>
            <person name="Jaffe D."/>
            <person name="Fisher S."/>
            <person name="Lutfalla G."/>
            <person name="Dossat C."/>
            <person name="Segurens B."/>
            <person name="Dasilva C."/>
            <person name="Salanoubat M."/>
            <person name="Levy M."/>
            <person name="Boudet N."/>
            <person name="Castellano S."/>
            <person name="Anthouard V."/>
            <person name="Jubin C."/>
            <person name="Castelli V."/>
            <person name="Katinka M."/>
            <person name="Vacherie B."/>
            <person name="Biemont C."/>
            <person name="Skalli Z."/>
            <person name="Cattolico L."/>
            <person name="Poulain J."/>
            <person name="De Berardinis V."/>
            <person name="Cruaud C."/>
            <person name="Duprat S."/>
            <person name="Brottier P."/>
            <person name="Coutanceau J.-P."/>
            <person name="Gouzy J."/>
            <person name="Parra G."/>
            <person name="Lardier G."/>
            <person name="Chapple C."/>
            <person name="McKernan K.J."/>
            <person name="McEwan P."/>
            <person name="Bosak S."/>
            <person name="Kellis M."/>
            <person name="Volff J.-N."/>
            <person name="Guigo R."/>
            <person name="Zody M.C."/>
            <person name="Mesirov J."/>
            <person name="Lindblad-Toh K."/>
            <person name="Birren B."/>
            <person name="Nusbaum C."/>
            <person name="Kahn D."/>
            <person name="Robinson-Rechavi M."/>
            <person name="Laudet V."/>
            <person name="Schachter V."/>
            <person name="Quetier F."/>
            <person name="Saurin W."/>
            <person name="Scarpelli C."/>
            <person name="Wincker P."/>
            <person name="Lander E.S."/>
            <person name="Weissenbach J."/>
            <person name="Roest Crollius H."/>
        </authorList>
    </citation>
    <scope>NUCLEOTIDE SEQUENCE [LARGE SCALE GENOMIC DNA]</scope>
</reference>
<dbReference type="SUPFAM" id="SSF47473">
    <property type="entry name" value="EF-hand"/>
    <property type="match status" value="2"/>
</dbReference>
<dbReference type="Gene3D" id="1.10.238.110">
    <property type="entry name" value="Diacylglycerol kinase alpha"/>
    <property type="match status" value="1"/>
</dbReference>